<keyword evidence="1" id="KW-1133">Transmembrane helix</keyword>
<sequence>MRAPSSQDKFVEREISEPGRQISQILSATTPKFQILAKPSKSNNARHPKGAGLGRLKGARLALLTKAKMQKIGKSPKDSRSAIAQIRAKIRKIASQISATILGAFAFIASFRPFCCE</sequence>
<evidence type="ECO:0000256" key="1">
    <source>
        <dbReference type="SAM" id="Phobius"/>
    </source>
</evidence>
<name>A0A6G5QJS5_CAMRE</name>
<dbReference type="Proteomes" id="UP000502377">
    <property type="component" value="Chromosome"/>
</dbReference>
<proteinExistence type="predicted"/>
<keyword evidence="1" id="KW-0472">Membrane</keyword>
<evidence type="ECO:0000313" key="3">
    <source>
        <dbReference type="Proteomes" id="UP000502377"/>
    </source>
</evidence>
<dbReference type="KEGG" id="crx:CRECT_0275"/>
<reference evidence="2 3" key="1">
    <citation type="submission" date="2016-07" db="EMBL/GenBank/DDBJ databases">
        <title>Comparative genomics of the Campylobacter concisus group.</title>
        <authorList>
            <person name="Miller W.G."/>
            <person name="Yee E."/>
            <person name="Chapman M.H."/>
            <person name="Huynh S."/>
            <person name="Bono J.L."/>
            <person name="On S.L.W."/>
            <person name="StLeger J."/>
            <person name="Foster G."/>
            <person name="Parker C.T."/>
        </authorList>
    </citation>
    <scope>NUCLEOTIDE SEQUENCE [LARGE SCALE GENOMIC DNA]</scope>
    <source>
        <strain evidence="2 3">ATCC 33238</strain>
    </source>
</reference>
<keyword evidence="1" id="KW-0812">Transmembrane</keyword>
<dbReference type="AlphaFoldDB" id="A0A6G5QJS5"/>
<organism evidence="2 3">
    <name type="scientific">Campylobacter rectus</name>
    <name type="common">Wolinella recta</name>
    <dbReference type="NCBI Taxonomy" id="203"/>
    <lineage>
        <taxon>Bacteria</taxon>
        <taxon>Pseudomonadati</taxon>
        <taxon>Campylobacterota</taxon>
        <taxon>Epsilonproteobacteria</taxon>
        <taxon>Campylobacterales</taxon>
        <taxon>Campylobacteraceae</taxon>
        <taxon>Campylobacter</taxon>
    </lineage>
</organism>
<dbReference type="EMBL" id="CP012543">
    <property type="protein sequence ID" value="QCD45973.1"/>
    <property type="molecule type" value="Genomic_DNA"/>
</dbReference>
<accession>A0A6G5QJS5</accession>
<feature type="transmembrane region" description="Helical" evidence="1">
    <location>
        <begin position="93"/>
        <end position="111"/>
    </location>
</feature>
<gene>
    <name evidence="2" type="ORF">CRECT_0275</name>
</gene>
<protein>
    <submittedName>
        <fullName evidence="2">Uncharacterized protein</fullName>
    </submittedName>
</protein>
<evidence type="ECO:0000313" key="2">
    <source>
        <dbReference type="EMBL" id="QCD45973.1"/>
    </source>
</evidence>